<dbReference type="Gene3D" id="2.30.30.60">
    <property type="match status" value="1"/>
</dbReference>
<evidence type="ECO:0000256" key="1">
    <source>
        <dbReference type="ARBA" id="ARBA00004651"/>
    </source>
</evidence>
<dbReference type="Pfam" id="PF21082">
    <property type="entry name" value="MS_channel_3rd"/>
    <property type="match status" value="1"/>
</dbReference>
<dbReference type="Proteomes" id="UP000005615">
    <property type="component" value="Unassembled WGS sequence"/>
</dbReference>
<evidence type="ECO:0000256" key="4">
    <source>
        <dbReference type="ARBA" id="ARBA00022692"/>
    </source>
</evidence>
<dbReference type="STRING" id="2518989.IMCC3088_2803"/>
<dbReference type="PANTHER" id="PTHR43634:SF2">
    <property type="entry name" value="LOW CONDUCTANCE MECHANOSENSITIVE CHANNEL YNAI"/>
    <property type="match status" value="1"/>
</dbReference>
<dbReference type="PANTHER" id="PTHR43634">
    <property type="entry name" value="OW CONDUCTANCE MECHANOSENSITIVE CHANNEL"/>
    <property type="match status" value="1"/>
</dbReference>
<dbReference type="SUPFAM" id="SSF82861">
    <property type="entry name" value="Mechanosensitive channel protein MscS (YggB), transmembrane region"/>
    <property type="match status" value="1"/>
</dbReference>
<organism evidence="7 8">
    <name type="scientific">Aequoribacter fuscus</name>
    <dbReference type="NCBI Taxonomy" id="2518989"/>
    <lineage>
        <taxon>Bacteria</taxon>
        <taxon>Pseudomonadati</taxon>
        <taxon>Pseudomonadota</taxon>
        <taxon>Gammaproteobacteria</taxon>
        <taxon>Cellvibrionales</taxon>
        <taxon>Halieaceae</taxon>
        <taxon>Aequoribacter</taxon>
    </lineage>
</organism>
<dbReference type="SUPFAM" id="SSF50182">
    <property type="entry name" value="Sm-like ribonucleoproteins"/>
    <property type="match status" value="1"/>
</dbReference>
<dbReference type="InterPro" id="IPR049142">
    <property type="entry name" value="MS_channel_1st"/>
</dbReference>
<dbReference type="PROSITE" id="PS01246">
    <property type="entry name" value="UPF0003"/>
    <property type="match status" value="1"/>
</dbReference>
<accession>F3L524</accession>
<dbReference type="GO" id="GO:0008381">
    <property type="term" value="F:mechanosensitive monoatomic ion channel activity"/>
    <property type="evidence" value="ECO:0007669"/>
    <property type="project" value="UniProtKB-ARBA"/>
</dbReference>
<evidence type="ECO:0000256" key="3">
    <source>
        <dbReference type="ARBA" id="ARBA00022475"/>
    </source>
</evidence>
<keyword evidence="3" id="KW-1003">Cell membrane</keyword>
<comment type="subcellular location">
    <subcellularLocation>
        <location evidence="1">Cell membrane</location>
        <topology evidence="1">Multi-pass membrane protein</topology>
    </subcellularLocation>
</comment>
<dbReference type="Gene3D" id="1.10.287.1260">
    <property type="match status" value="1"/>
</dbReference>
<dbReference type="GO" id="GO:0005886">
    <property type="term" value="C:plasma membrane"/>
    <property type="evidence" value="ECO:0007669"/>
    <property type="project" value="UniProtKB-SubCell"/>
</dbReference>
<keyword evidence="4" id="KW-0812">Transmembrane</keyword>
<dbReference type="InterPro" id="IPR045042">
    <property type="entry name" value="YnaI-like"/>
</dbReference>
<sequence length="369" mass="41039">MLSYLETLQSWTAQHAWAEAALFAILALLGYLILSVVLGRLAATSQATRLGWDDVIVNAISPPVRVAYLGLVVFFAWQWVPKQWLPFAQEWLAWSPQLALILIIAWALHRLIVGVEAEYVRVKAEALDSTSVATIHAIAKLTRVTLWILVALTALQALGVSVSGLLAFGGIGGIAVGFAAKDLLANFFGGMSIYLDRPFAPGDWIRSPDREIEGTVEDIGWRLTRIRTFDQRPLYIPNSVFSQIAVENPSRMFNRRIYETIGVRYQDSSVVRDIVNQVRTMLQNHPDIDTNKTLIVNFNHFGASSLDFFIYTFTKTVNWVEYHGVKEDVLLKVLDIVHAAGADVAFPTQTLHVDSIAGLEPLVRPEPSA</sequence>
<name>F3L524_9GAMM</name>
<keyword evidence="8" id="KW-1185">Reference proteome</keyword>
<dbReference type="InterPro" id="IPR006686">
    <property type="entry name" value="MscS_channel_CS"/>
</dbReference>
<dbReference type="InterPro" id="IPR010920">
    <property type="entry name" value="LSM_dom_sf"/>
</dbReference>
<dbReference type="InterPro" id="IPR011066">
    <property type="entry name" value="MscS_channel_C_sf"/>
</dbReference>
<gene>
    <name evidence="7" type="ORF">IMCC3088_2803</name>
</gene>
<dbReference type="AlphaFoldDB" id="F3L524"/>
<dbReference type="EMBL" id="AEIG01000094">
    <property type="protein sequence ID" value="EGG28561.1"/>
    <property type="molecule type" value="Genomic_DNA"/>
</dbReference>
<dbReference type="SUPFAM" id="SSF82689">
    <property type="entry name" value="Mechanosensitive channel protein MscS (YggB), C-terminal domain"/>
    <property type="match status" value="1"/>
</dbReference>
<dbReference type="InterPro" id="IPR049278">
    <property type="entry name" value="MS_channel_C"/>
</dbReference>
<dbReference type="Pfam" id="PF00924">
    <property type="entry name" value="MS_channel_2nd"/>
    <property type="match status" value="1"/>
</dbReference>
<dbReference type="OrthoDB" id="9775207at2"/>
<keyword evidence="6" id="KW-0472">Membrane</keyword>
<evidence type="ECO:0000313" key="8">
    <source>
        <dbReference type="Proteomes" id="UP000005615"/>
    </source>
</evidence>
<dbReference type="RefSeq" id="WP_009576942.1">
    <property type="nucleotide sequence ID" value="NZ_AEIG01000094.1"/>
</dbReference>
<reference evidence="7 8" key="1">
    <citation type="journal article" date="2011" name="J. Bacteriol.">
        <title>Genome sequence of strain IMCC3088, a proteorhodopsin-containing marine bacterium belonging to the OM60/NOR5 clade.</title>
        <authorList>
            <person name="Jang Y."/>
            <person name="Oh H.M."/>
            <person name="Kang I."/>
            <person name="Lee K."/>
            <person name="Yang S.J."/>
            <person name="Cho J.C."/>
        </authorList>
    </citation>
    <scope>NUCLEOTIDE SEQUENCE [LARGE SCALE GENOMIC DNA]</scope>
    <source>
        <strain evidence="7 8">IMCC3088</strain>
    </source>
</reference>
<dbReference type="Gene3D" id="3.30.70.100">
    <property type="match status" value="1"/>
</dbReference>
<dbReference type="InterPro" id="IPR023408">
    <property type="entry name" value="MscS_beta-dom_sf"/>
</dbReference>
<comment type="caution">
    <text evidence="7">The sequence shown here is derived from an EMBL/GenBank/DDBJ whole genome shotgun (WGS) entry which is preliminary data.</text>
</comment>
<keyword evidence="5" id="KW-1133">Transmembrane helix</keyword>
<dbReference type="eggNOG" id="COG0668">
    <property type="taxonomic scope" value="Bacteria"/>
</dbReference>
<dbReference type="InterPro" id="IPR011014">
    <property type="entry name" value="MscS_channel_TM-2"/>
</dbReference>
<evidence type="ECO:0000256" key="6">
    <source>
        <dbReference type="ARBA" id="ARBA00023136"/>
    </source>
</evidence>
<dbReference type="Pfam" id="PF21088">
    <property type="entry name" value="MS_channel_1st"/>
    <property type="match status" value="1"/>
</dbReference>
<dbReference type="InterPro" id="IPR006685">
    <property type="entry name" value="MscS_channel_2nd"/>
</dbReference>
<comment type="similarity">
    <text evidence="2">Belongs to the MscS (TC 1.A.23) family.</text>
</comment>
<evidence type="ECO:0000256" key="5">
    <source>
        <dbReference type="ARBA" id="ARBA00022989"/>
    </source>
</evidence>
<protein>
    <submittedName>
        <fullName evidence="7">Mechanosensitive ion channel</fullName>
    </submittedName>
</protein>
<evidence type="ECO:0000313" key="7">
    <source>
        <dbReference type="EMBL" id="EGG28561.1"/>
    </source>
</evidence>
<evidence type="ECO:0000256" key="2">
    <source>
        <dbReference type="ARBA" id="ARBA00008017"/>
    </source>
</evidence>
<proteinExistence type="inferred from homology"/>